<evidence type="ECO:0000313" key="1">
    <source>
        <dbReference type="Proteomes" id="UP000887572"/>
    </source>
</evidence>
<protein>
    <submittedName>
        <fullName evidence="2">Uncharacterized protein</fullName>
    </submittedName>
</protein>
<name>A0A914HMQ8_GLORO</name>
<dbReference type="WBParaSite" id="Gr19_v10_g2015.t1">
    <property type="protein sequence ID" value="Gr19_v10_g2015.t1"/>
    <property type="gene ID" value="Gr19_v10_g2015"/>
</dbReference>
<keyword evidence="1" id="KW-1185">Reference proteome</keyword>
<reference evidence="2" key="1">
    <citation type="submission" date="2022-11" db="UniProtKB">
        <authorList>
            <consortium name="WormBaseParasite"/>
        </authorList>
    </citation>
    <scope>IDENTIFICATION</scope>
</reference>
<proteinExistence type="predicted"/>
<evidence type="ECO:0000313" key="2">
    <source>
        <dbReference type="WBParaSite" id="Gr19_v10_g2015.t1"/>
    </source>
</evidence>
<organism evidence="1 2">
    <name type="scientific">Globodera rostochiensis</name>
    <name type="common">Golden nematode worm</name>
    <name type="synonym">Heterodera rostochiensis</name>
    <dbReference type="NCBI Taxonomy" id="31243"/>
    <lineage>
        <taxon>Eukaryota</taxon>
        <taxon>Metazoa</taxon>
        <taxon>Ecdysozoa</taxon>
        <taxon>Nematoda</taxon>
        <taxon>Chromadorea</taxon>
        <taxon>Rhabditida</taxon>
        <taxon>Tylenchina</taxon>
        <taxon>Tylenchomorpha</taxon>
        <taxon>Tylenchoidea</taxon>
        <taxon>Heteroderidae</taxon>
        <taxon>Heteroderinae</taxon>
        <taxon>Globodera</taxon>
    </lineage>
</organism>
<accession>A0A914HMQ8</accession>
<dbReference type="AlphaFoldDB" id="A0A914HMQ8"/>
<sequence>MNRWCPHNCSQRWNGICTDRFPKGQNEDLSFDADQLDNVVTEVIGRVVGQRRKRQNWWPIWWWRGLISFVADFKLLRSLQWHCSSFYARTAHRSSKFYIEHIQNAQLKICLPPVERRLQLTRRILRFILGSLESAAEAKRKSGTDLAVHFFAELDDFMDLLTDLRLCYRFGAFVE</sequence>
<dbReference type="Proteomes" id="UP000887572">
    <property type="component" value="Unplaced"/>
</dbReference>